<dbReference type="KEGG" id="sace:GIY23_09850"/>
<proteinExistence type="predicted"/>
<dbReference type="Gene3D" id="1.20.120.450">
    <property type="entry name" value="dinb family like domain"/>
    <property type="match status" value="1"/>
</dbReference>
<dbReference type="RefSeq" id="WP_154076374.1">
    <property type="nucleotide sequence ID" value="NZ_CP045929.1"/>
</dbReference>
<dbReference type="InterPro" id="IPR007061">
    <property type="entry name" value="MST-like"/>
</dbReference>
<evidence type="ECO:0000313" key="1">
    <source>
        <dbReference type="EMBL" id="QGK69781.1"/>
    </source>
</evidence>
<dbReference type="SUPFAM" id="SSF109854">
    <property type="entry name" value="DinB/YfiT-like putative metalloenzymes"/>
    <property type="match status" value="1"/>
</dbReference>
<dbReference type="Pfam" id="PF04978">
    <property type="entry name" value="MST"/>
    <property type="match status" value="1"/>
</dbReference>
<organism evidence="1 2">
    <name type="scientific">Allosaccharopolyspora coralli</name>
    <dbReference type="NCBI Taxonomy" id="2665642"/>
    <lineage>
        <taxon>Bacteria</taxon>
        <taxon>Bacillati</taxon>
        <taxon>Actinomycetota</taxon>
        <taxon>Actinomycetes</taxon>
        <taxon>Pseudonocardiales</taxon>
        <taxon>Pseudonocardiaceae</taxon>
        <taxon>Allosaccharopolyspora</taxon>
    </lineage>
</organism>
<reference evidence="2" key="1">
    <citation type="submission" date="2019-11" db="EMBL/GenBank/DDBJ databases">
        <title>The complete genome sequence of Saccharopolyspora sp. E2A.</title>
        <authorList>
            <person name="Zhang G."/>
        </authorList>
    </citation>
    <scope>NUCLEOTIDE SEQUENCE [LARGE SCALE GENOMIC DNA]</scope>
    <source>
        <strain evidence="2">E2A</strain>
    </source>
</reference>
<protein>
    <submittedName>
        <fullName evidence="1">DUF664 domain-containing protein</fullName>
    </submittedName>
</protein>
<keyword evidence="2" id="KW-1185">Reference proteome</keyword>
<accession>A0A5Q3Q579</accession>
<gene>
    <name evidence="1" type="ORF">GIY23_09850</name>
</gene>
<dbReference type="Proteomes" id="UP000371041">
    <property type="component" value="Chromosome"/>
</dbReference>
<dbReference type="AlphaFoldDB" id="A0A5Q3Q579"/>
<dbReference type="InterPro" id="IPR034660">
    <property type="entry name" value="DinB/YfiT-like"/>
</dbReference>
<evidence type="ECO:0000313" key="2">
    <source>
        <dbReference type="Proteomes" id="UP000371041"/>
    </source>
</evidence>
<dbReference type="EMBL" id="CP045929">
    <property type="protein sequence ID" value="QGK69781.1"/>
    <property type="molecule type" value="Genomic_DNA"/>
</dbReference>
<name>A0A5Q3Q579_9PSEU</name>
<sequence>MTTTRVEPPMSANEIPMLLSWLEFHRSTLAKKCAGLSEEQLKERAVAPSRLSLLGLVRHMAEVERDWFRHVFAGEDVPGIYVSDQRPDDDIDDLDSTPVEQVFLTWQDECAHARRVAASATTLDELGRREKRGNPVSLRWILLHMVEEYARHNGHADLLRESVDGTCGV</sequence>